<feature type="transmembrane region" description="Helical" evidence="1">
    <location>
        <begin position="104"/>
        <end position="121"/>
    </location>
</feature>
<organism evidence="2 3">
    <name type="scientific">Aureicoccus marinus</name>
    <dbReference type="NCBI Taxonomy" id="754435"/>
    <lineage>
        <taxon>Bacteria</taxon>
        <taxon>Pseudomonadati</taxon>
        <taxon>Bacteroidota</taxon>
        <taxon>Flavobacteriia</taxon>
        <taxon>Flavobacteriales</taxon>
        <taxon>Flavobacteriaceae</taxon>
        <taxon>Aureicoccus</taxon>
    </lineage>
</organism>
<dbReference type="AlphaFoldDB" id="A0A2S7T7T7"/>
<keyword evidence="3" id="KW-1185">Reference proteome</keyword>
<feature type="transmembrane region" description="Helical" evidence="1">
    <location>
        <begin position="12"/>
        <end position="36"/>
    </location>
</feature>
<reference evidence="3" key="1">
    <citation type="submission" date="2016-11" db="EMBL/GenBank/DDBJ databases">
        <title>Trade-off between light-utilization and light-protection in marine flavobacteria.</title>
        <authorList>
            <person name="Kumagai Y."/>
            <person name="Yoshizawa S."/>
            <person name="Kogure K."/>
        </authorList>
    </citation>
    <scope>NUCLEOTIDE SEQUENCE [LARGE SCALE GENOMIC DNA]</scope>
    <source>
        <strain evidence="3">SG-18</strain>
    </source>
</reference>
<protein>
    <recommendedName>
        <fullName evidence="4">MerC domain-containing protein</fullName>
    </recommendedName>
</protein>
<evidence type="ECO:0000313" key="3">
    <source>
        <dbReference type="Proteomes" id="UP000239366"/>
    </source>
</evidence>
<dbReference type="EMBL" id="MQVX01000001">
    <property type="protein sequence ID" value="PQJ15992.1"/>
    <property type="molecule type" value="Genomic_DNA"/>
</dbReference>
<name>A0A2S7T7T7_9FLAO</name>
<proteinExistence type="predicted"/>
<feature type="transmembrane region" description="Helical" evidence="1">
    <location>
        <begin position="74"/>
        <end position="92"/>
    </location>
</feature>
<dbReference type="OrthoDB" id="1274419at2"/>
<dbReference type="Gene3D" id="1.10.287.910">
    <property type="entry name" value="bacterial mercury transporter, merf"/>
    <property type="match status" value="1"/>
</dbReference>
<dbReference type="InterPro" id="IPR004891">
    <property type="entry name" value="Mercury-R_MerC"/>
</dbReference>
<evidence type="ECO:0000256" key="1">
    <source>
        <dbReference type="SAM" id="Phobius"/>
    </source>
</evidence>
<gene>
    <name evidence="2" type="ORF">BST99_09875</name>
</gene>
<dbReference type="GO" id="GO:0016020">
    <property type="term" value="C:membrane"/>
    <property type="evidence" value="ECO:0007669"/>
    <property type="project" value="InterPro"/>
</dbReference>
<dbReference type="Proteomes" id="UP000239366">
    <property type="component" value="Unassembled WGS sequence"/>
</dbReference>
<evidence type="ECO:0000313" key="2">
    <source>
        <dbReference type="EMBL" id="PQJ15992.1"/>
    </source>
</evidence>
<comment type="caution">
    <text evidence="2">The sequence shown here is derived from an EMBL/GenBank/DDBJ whole genome shotgun (WGS) entry which is preliminary data.</text>
</comment>
<dbReference type="GO" id="GO:0015097">
    <property type="term" value="F:mercury ion transmembrane transporter activity"/>
    <property type="evidence" value="ECO:0007669"/>
    <property type="project" value="InterPro"/>
</dbReference>
<evidence type="ECO:0008006" key="4">
    <source>
        <dbReference type="Google" id="ProtNLM"/>
    </source>
</evidence>
<accession>A0A2S7T7T7</accession>
<keyword evidence="1" id="KW-1133">Transmembrane helix</keyword>
<sequence>MTSVDKAQKIDLIGVVASALCLVHCLVTPFLFLGLFGLSAYTDSVDPVWGSLDWIFLIITLFAVARSSKSSTRSWLPLAFWSSWALLLAHVINEKIGWIELPELFVLIPGLALVVFHSINLRDCRCRVE</sequence>
<dbReference type="RefSeq" id="WP_105001662.1">
    <property type="nucleotide sequence ID" value="NZ_MQVX01000001.1"/>
</dbReference>
<keyword evidence="1" id="KW-0472">Membrane</keyword>
<keyword evidence="1" id="KW-0812">Transmembrane</keyword>
<dbReference type="Pfam" id="PF03203">
    <property type="entry name" value="MerC"/>
    <property type="match status" value="1"/>
</dbReference>
<feature type="transmembrane region" description="Helical" evidence="1">
    <location>
        <begin position="48"/>
        <end position="65"/>
    </location>
</feature>